<evidence type="ECO:0000313" key="1">
    <source>
        <dbReference type="EMBL" id="MCC3804088.1"/>
    </source>
</evidence>
<organism evidence="1 2">
    <name type="scientific">Vibrio parahaemolyticus</name>
    <dbReference type="NCBI Taxonomy" id="670"/>
    <lineage>
        <taxon>Bacteria</taxon>
        <taxon>Pseudomonadati</taxon>
        <taxon>Pseudomonadota</taxon>
        <taxon>Gammaproteobacteria</taxon>
        <taxon>Vibrionales</taxon>
        <taxon>Vibrionaceae</taxon>
        <taxon>Vibrio</taxon>
    </lineage>
</organism>
<reference evidence="1" key="1">
    <citation type="submission" date="2020-09" db="EMBL/GenBank/DDBJ databases">
        <title>Genome sequence of Vibrio parahaemolyticus isolates.</title>
        <authorList>
            <person name="Hammerl J.A."/>
            <person name="Strauch E."/>
        </authorList>
    </citation>
    <scope>NUCLEOTIDE SEQUENCE</scope>
    <source>
        <strain evidence="1">17-VB00146</strain>
    </source>
</reference>
<dbReference type="Gene3D" id="3.40.50.720">
    <property type="entry name" value="NAD(P)-binding Rossmann-like Domain"/>
    <property type="match status" value="1"/>
</dbReference>
<dbReference type="Proteomes" id="UP000726777">
    <property type="component" value="Unassembled WGS sequence"/>
</dbReference>
<gene>
    <name evidence="1" type="ORF">IB292_03445</name>
</gene>
<dbReference type="InterPro" id="IPR036291">
    <property type="entry name" value="NAD(P)-bd_dom_sf"/>
</dbReference>
<dbReference type="EMBL" id="JACVHL010000003">
    <property type="protein sequence ID" value="MCC3804088.1"/>
    <property type="molecule type" value="Genomic_DNA"/>
</dbReference>
<proteinExistence type="predicted"/>
<protein>
    <submittedName>
        <fullName evidence="1">Uncharacterized protein</fullName>
    </submittedName>
</protein>
<dbReference type="SUPFAM" id="SSF51735">
    <property type="entry name" value="NAD(P)-binding Rossmann-fold domains"/>
    <property type="match status" value="1"/>
</dbReference>
<dbReference type="RefSeq" id="WP_228084473.1">
    <property type="nucleotide sequence ID" value="NZ_CP064041.1"/>
</dbReference>
<sequence length="88" mass="9051">MLSCPISCSQLALAYGARVSGSYGTSSAQSVQEAGVNPVFTYEDGTAMAANGPYDAVFDTLGTLPVTAGLAMLKKRGRFRGMKPNGIG</sequence>
<accession>A0A9Q3YHQ7</accession>
<dbReference type="AlphaFoldDB" id="A0A9Q3YHQ7"/>
<comment type="caution">
    <text evidence="1">The sequence shown here is derived from an EMBL/GenBank/DDBJ whole genome shotgun (WGS) entry which is preliminary data.</text>
</comment>
<evidence type="ECO:0000313" key="2">
    <source>
        <dbReference type="Proteomes" id="UP000726777"/>
    </source>
</evidence>
<name>A0A9Q3YHQ7_VIBPH</name>